<organism evidence="1 2">
    <name type="scientific">Brassica napus</name>
    <name type="common">Rape</name>
    <dbReference type="NCBI Taxonomy" id="3708"/>
    <lineage>
        <taxon>Eukaryota</taxon>
        <taxon>Viridiplantae</taxon>
        <taxon>Streptophyta</taxon>
        <taxon>Embryophyta</taxon>
        <taxon>Tracheophyta</taxon>
        <taxon>Spermatophyta</taxon>
        <taxon>Magnoliopsida</taxon>
        <taxon>eudicotyledons</taxon>
        <taxon>Gunneridae</taxon>
        <taxon>Pentapetalae</taxon>
        <taxon>rosids</taxon>
        <taxon>malvids</taxon>
        <taxon>Brassicales</taxon>
        <taxon>Brassicaceae</taxon>
        <taxon>Brassiceae</taxon>
        <taxon>Brassica</taxon>
    </lineage>
</organism>
<sequence>MDTPQKTVTQIETPVSKLKVESKIQIKFIFDS</sequence>
<dbReference type="PaxDb" id="3708-A0A078JCQ4"/>
<keyword evidence="2" id="KW-1185">Reference proteome</keyword>
<proteinExistence type="predicted"/>
<dbReference type="EMBL" id="LK034426">
    <property type="protein sequence ID" value="CDY64239.1"/>
    <property type="molecule type" value="Genomic_DNA"/>
</dbReference>
<dbReference type="Gramene" id="CDY64239">
    <property type="protein sequence ID" value="CDY64239"/>
    <property type="gene ID" value="GSBRNA2T00041025001"/>
</dbReference>
<dbReference type="Proteomes" id="UP000028999">
    <property type="component" value="Unassembled WGS sequence"/>
</dbReference>
<gene>
    <name evidence="1" type="primary">BnaCnng43500D</name>
    <name evidence="1" type="ORF">GSBRNA2T00041025001</name>
</gene>
<evidence type="ECO:0000313" key="2">
    <source>
        <dbReference type="Proteomes" id="UP000028999"/>
    </source>
</evidence>
<name>A0A078JCQ4_BRANA</name>
<accession>A0A078JCQ4</accession>
<protein>
    <submittedName>
        <fullName evidence="1">BnaCnng43500D protein</fullName>
    </submittedName>
</protein>
<evidence type="ECO:0000313" key="1">
    <source>
        <dbReference type="EMBL" id="CDY64239.1"/>
    </source>
</evidence>
<dbReference type="AlphaFoldDB" id="A0A078JCQ4"/>
<reference evidence="1 2" key="1">
    <citation type="journal article" date="2014" name="Science">
        <title>Plant genetics. Early allopolyploid evolution in the post-Neolithic Brassica napus oilseed genome.</title>
        <authorList>
            <person name="Chalhoub B."/>
            <person name="Denoeud F."/>
            <person name="Liu S."/>
            <person name="Parkin I.A."/>
            <person name="Tang H."/>
            <person name="Wang X."/>
            <person name="Chiquet J."/>
            <person name="Belcram H."/>
            <person name="Tong C."/>
            <person name="Samans B."/>
            <person name="Correa M."/>
            <person name="Da Silva C."/>
            <person name="Just J."/>
            <person name="Falentin C."/>
            <person name="Koh C.S."/>
            <person name="Le Clainche I."/>
            <person name="Bernard M."/>
            <person name="Bento P."/>
            <person name="Noel B."/>
            <person name="Labadie K."/>
            <person name="Alberti A."/>
            <person name="Charles M."/>
            <person name="Arnaud D."/>
            <person name="Guo H."/>
            <person name="Daviaud C."/>
            <person name="Alamery S."/>
            <person name="Jabbari K."/>
            <person name="Zhao M."/>
            <person name="Edger P.P."/>
            <person name="Chelaifa H."/>
            <person name="Tack D."/>
            <person name="Lassalle G."/>
            <person name="Mestiri I."/>
            <person name="Schnel N."/>
            <person name="Le Paslier M.C."/>
            <person name="Fan G."/>
            <person name="Renault V."/>
            <person name="Bayer P.E."/>
            <person name="Golicz A.A."/>
            <person name="Manoli S."/>
            <person name="Lee T.H."/>
            <person name="Thi V.H."/>
            <person name="Chalabi S."/>
            <person name="Hu Q."/>
            <person name="Fan C."/>
            <person name="Tollenaere R."/>
            <person name="Lu Y."/>
            <person name="Battail C."/>
            <person name="Shen J."/>
            <person name="Sidebottom C.H."/>
            <person name="Wang X."/>
            <person name="Canaguier A."/>
            <person name="Chauveau A."/>
            <person name="Berard A."/>
            <person name="Deniot G."/>
            <person name="Guan M."/>
            <person name="Liu Z."/>
            <person name="Sun F."/>
            <person name="Lim Y.P."/>
            <person name="Lyons E."/>
            <person name="Town C.D."/>
            <person name="Bancroft I."/>
            <person name="Wang X."/>
            <person name="Meng J."/>
            <person name="Ma J."/>
            <person name="Pires J.C."/>
            <person name="King G.J."/>
            <person name="Brunel D."/>
            <person name="Delourme R."/>
            <person name="Renard M."/>
            <person name="Aury J.M."/>
            <person name="Adams K.L."/>
            <person name="Batley J."/>
            <person name="Snowdon R.J."/>
            <person name="Tost J."/>
            <person name="Edwards D."/>
            <person name="Zhou Y."/>
            <person name="Hua W."/>
            <person name="Sharpe A.G."/>
            <person name="Paterson A.H."/>
            <person name="Guan C."/>
            <person name="Wincker P."/>
        </authorList>
    </citation>
    <scope>NUCLEOTIDE SEQUENCE [LARGE SCALE GENOMIC DNA]</scope>
    <source>
        <strain evidence="2">cv. Darmor-bzh</strain>
    </source>
</reference>